<proteinExistence type="predicted"/>
<evidence type="ECO:0000313" key="2">
    <source>
        <dbReference type="Proteomes" id="UP001153069"/>
    </source>
</evidence>
<evidence type="ECO:0000313" key="1">
    <source>
        <dbReference type="EMBL" id="CAB9530283.1"/>
    </source>
</evidence>
<protein>
    <submittedName>
        <fullName evidence="1">Uncharacterized protein</fullName>
    </submittedName>
</protein>
<keyword evidence="2" id="KW-1185">Reference proteome</keyword>
<comment type="caution">
    <text evidence="1">The sequence shown here is derived from an EMBL/GenBank/DDBJ whole genome shotgun (WGS) entry which is preliminary data.</text>
</comment>
<dbReference type="EMBL" id="CAICTM010002816">
    <property type="protein sequence ID" value="CAB9530283.1"/>
    <property type="molecule type" value="Genomic_DNA"/>
</dbReference>
<sequence>MFSWNVLAAACESQRGDTAAVVATIEVKTPGNTLNLEGPVSLQQFGDTSLFRICVHPPNEKRNLCTLCLPPDQCWKALKPKKIISSRSRLKAICQVIELPPDHPEGYSQIVLTLPYDGENGLAMFFCESLAFSCSRVGGEVMMSEHGHT</sequence>
<dbReference type="Proteomes" id="UP001153069">
    <property type="component" value="Unassembled WGS sequence"/>
</dbReference>
<name>A0A9N8F0H1_9STRA</name>
<reference evidence="1" key="1">
    <citation type="submission" date="2020-06" db="EMBL/GenBank/DDBJ databases">
        <authorList>
            <consortium name="Plant Systems Biology data submission"/>
        </authorList>
    </citation>
    <scope>NUCLEOTIDE SEQUENCE</scope>
    <source>
        <strain evidence="1">D6</strain>
    </source>
</reference>
<gene>
    <name evidence="1" type="ORF">SEMRO_2818_G337800.1</name>
</gene>
<accession>A0A9N8F0H1</accession>
<organism evidence="1 2">
    <name type="scientific">Seminavis robusta</name>
    <dbReference type="NCBI Taxonomy" id="568900"/>
    <lineage>
        <taxon>Eukaryota</taxon>
        <taxon>Sar</taxon>
        <taxon>Stramenopiles</taxon>
        <taxon>Ochrophyta</taxon>
        <taxon>Bacillariophyta</taxon>
        <taxon>Bacillariophyceae</taxon>
        <taxon>Bacillariophycidae</taxon>
        <taxon>Naviculales</taxon>
        <taxon>Naviculaceae</taxon>
        <taxon>Seminavis</taxon>
    </lineage>
</organism>
<dbReference type="AlphaFoldDB" id="A0A9N8F0H1"/>